<protein>
    <recommendedName>
        <fullName evidence="12">Cell wall polymerase</fullName>
    </recommendedName>
    <alternativeName>
        <fullName evidence="11">Peptidoglycan polymerase</fullName>
    </alternativeName>
</protein>
<dbReference type="PANTHER" id="PTHR30474:SF1">
    <property type="entry name" value="PEPTIDOGLYCAN GLYCOSYLTRANSFERASE MRDB"/>
    <property type="match status" value="1"/>
</dbReference>
<evidence type="ECO:0000256" key="10">
    <source>
        <dbReference type="ARBA" id="ARBA00023316"/>
    </source>
</evidence>
<evidence type="ECO:0000256" key="9">
    <source>
        <dbReference type="ARBA" id="ARBA00023136"/>
    </source>
</evidence>
<evidence type="ECO:0000313" key="15">
    <source>
        <dbReference type="Proteomes" id="UP000663722"/>
    </source>
</evidence>
<evidence type="ECO:0000256" key="3">
    <source>
        <dbReference type="ARBA" id="ARBA00022676"/>
    </source>
</evidence>
<evidence type="ECO:0000256" key="8">
    <source>
        <dbReference type="ARBA" id="ARBA00022989"/>
    </source>
</evidence>
<dbReference type="PROSITE" id="PS00428">
    <property type="entry name" value="FTSW_RODA_SPOVE"/>
    <property type="match status" value="1"/>
</dbReference>
<evidence type="ECO:0000256" key="11">
    <source>
        <dbReference type="ARBA" id="ARBA00032370"/>
    </source>
</evidence>
<dbReference type="GO" id="GO:0015648">
    <property type="term" value="F:lipid-linked peptidoglycan transporter activity"/>
    <property type="evidence" value="ECO:0007669"/>
    <property type="project" value="TreeGrafter"/>
</dbReference>
<keyword evidence="3" id="KW-0328">Glycosyltransferase</keyword>
<dbReference type="GO" id="GO:0005886">
    <property type="term" value="C:plasma membrane"/>
    <property type="evidence" value="ECO:0007669"/>
    <property type="project" value="TreeGrafter"/>
</dbReference>
<feature type="transmembrane region" description="Helical" evidence="13">
    <location>
        <begin position="203"/>
        <end position="223"/>
    </location>
</feature>
<dbReference type="Proteomes" id="UP000663722">
    <property type="component" value="Chromosome"/>
</dbReference>
<feature type="transmembrane region" description="Helical" evidence="13">
    <location>
        <begin position="116"/>
        <end position="137"/>
    </location>
</feature>
<evidence type="ECO:0000256" key="6">
    <source>
        <dbReference type="ARBA" id="ARBA00022960"/>
    </source>
</evidence>
<dbReference type="InterPro" id="IPR011923">
    <property type="entry name" value="RodA/MrdB"/>
</dbReference>
<accession>A0A975GTK5</accession>
<dbReference type="GO" id="GO:0009252">
    <property type="term" value="P:peptidoglycan biosynthetic process"/>
    <property type="evidence" value="ECO:0007669"/>
    <property type="project" value="UniProtKB-KW"/>
</dbReference>
<organism evidence="14 15">
    <name type="scientific">Desulfonema magnum</name>
    <dbReference type="NCBI Taxonomy" id="45655"/>
    <lineage>
        <taxon>Bacteria</taxon>
        <taxon>Pseudomonadati</taxon>
        <taxon>Thermodesulfobacteriota</taxon>
        <taxon>Desulfobacteria</taxon>
        <taxon>Desulfobacterales</taxon>
        <taxon>Desulfococcaceae</taxon>
        <taxon>Desulfonema</taxon>
    </lineage>
</organism>
<feature type="transmembrane region" description="Helical" evidence="13">
    <location>
        <begin position="235"/>
        <end position="263"/>
    </location>
</feature>
<feature type="transmembrane region" description="Helical" evidence="13">
    <location>
        <begin position="269"/>
        <end position="290"/>
    </location>
</feature>
<keyword evidence="15" id="KW-1185">Reference proteome</keyword>
<proteinExistence type="predicted"/>
<reference evidence="14" key="1">
    <citation type="journal article" date="2021" name="Microb. Physiol.">
        <title>Proteogenomic Insights into the Physiology of Marine, Sulfate-Reducing, Filamentous Desulfonema limicola and Desulfonema magnum.</title>
        <authorList>
            <person name="Schnaars V."/>
            <person name="Wohlbrand L."/>
            <person name="Scheve S."/>
            <person name="Hinrichs C."/>
            <person name="Reinhardt R."/>
            <person name="Rabus R."/>
        </authorList>
    </citation>
    <scope>NUCLEOTIDE SEQUENCE</scope>
    <source>
        <strain evidence="14">4be13</strain>
    </source>
</reference>
<evidence type="ECO:0000256" key="12">
    <source>
        <dbReference type="ARBA" id="ARBA00033270"/>
    </source>
</evidence>
<dbReference type="Pfam" id="PF01098">
    <property type="entry name" value="FTSW_RODA_SPOVE"/>
    <property type="match status" value="1"/>
</dbReference>
<dbReference type="KEGG" id="dmm:dnm_093100"/>
<keyword evidence="9 13" id="KW-0472">Membrane</keyword>
<keyword evidence="2" id="KW-1003">Cell membrane</keyword>
<comment type="subcellular location">
    <subcellularLocation>
        <location evidence="1">Membrane</location>
        <topology evidence="1">Multi-pass membrane protein</topology>
    </subcellularLocation>
</comment>
<feature type="transmembrane region" description="Helical" evidence="13">
    <location>
        <begin position="7"/>
        <end position="26"/>
    </location>
</feature>
<evidence type="ECO:0000256" key="13">
    <source>
        <dbReference type="SAM" id="Phobius"/>
    </source>
</evidence>
<dbReference type="PANTHER" id="PTHR30474">
    <property type="entry name" value="CELL CYCLE PROTEIN"/>
    <property type="match status" value="1"/>
</dbReference>
<evidence type="ECO:0000256" key="1">
    <source>
        <dbReference type="ARBA" id="ARBA00004141"/>
    </source>
</evidence>
<dbReference type="GO" id="GO:0008360">
    <property type="term" value="P:regulation of cell shape"/>
    <property type="evidence" value="ECO:0007669"/>
    <property type="project" value="UniProtKB-KW"/>
</dbReference>
<dbReference type="InterPro" id="IPR018365">
    <property type="entry name" value="Cell_cycle_FtsW-rel_CS"/>
</dbReference>
<dbReference type="GO" id="GO:0071555">
    <property type="term" value="P:cell wall organization"/>
    <property type="evidence" value="ECO:0007669"/>
    <property type="project" value="UniProtKB-KW"/>
</dbReference>
<keyword evidence="10" id="KW-0961">Cell wall biogenesis/degradation</keyword>
<dbReference type="GO" id="GO:0032153">
    <property type="term" value="C:cell division site"/>
    <property type="evidence" value="ECO:0007669"/>
    <property type="project" value="TreeGrafter"/>
</dbReference>
<dbReference type="GO" id="GO:0016757">
    <property type="term" value="F:glycosyltransferase activity"/>
    <property type="evidence" value="ECO:0007669"/>
    <property type="project" value="UniProtKB-KW"/>
</dbReference>
<gene>
    <name evidence="14" type="primary">mrdB</name>
    <name evidence="14" type="ORF">dnm_093100</name>
</gene>
<evidence type="ECO:0000256" key="4">
    <source>
        <dbReference type="ARBA" id="ARBA00022679"/>
    </source>
</evidence>
<dbReference type="AlphaFoldDB" id="A0A975GTK5"/>
<evidence type="ECO:0000313" key="14">
    <source>
        <dbReference type="EMBL" id="QTA93210.1"/>
    </source>
</evidence>
<keyword evidence="6" id="KW-0133">Cell shape</keyword>
<keyword evidence="4" id="KW-0808">Transferase</keyword>
<sequence>MEQWAYVIYGFSVFLLVCVLVFGKYAGGSRRWLGLGVVSIQPSEFVKLAVIVMLARYYARVANVNGLTFYELFRPFVVVAVPFMLIVRQPDLGTAMVVLLIAVSMTLFVKVEKRLFVCLGFISVTGGPLVWFCLKGYQKQRILTFLNPDLDPLGAGYHIIQSKIAIGSGMFLGRGLGRGPQNALSFLPEQHTDFIFSVLAEELGFAGSFFMIFLFLMLVVWGLNVAHGCREPFGTIVSVGVTAMIFWQVFINVAMVTGLMPVVGVPLPFISYGGSSVITVMMCVGVLMNVSMRRFLME</sequence>
<keyword evidence="8 13" id="KW-1133">Transmembrane helix</keyword>
<dbReference type="InterPro" id="IPR001182">
    <property type="entry name" value="FtsW/RodA"/>
</dbReference>
<evidence type="ECO:0000256" key="7">
    <source>
        <dbReference type="ARBA" id="ARBA00022984"/>
    </source>
</evidence>
<dbReference type="NCBIfam" id="TIGR02210">
    <property type="entry name" value="rodA_shape"/>
    <property type="match status" value="1"/>
</dbReference>
<evidence type="ECO:0000256" key="5">
    <source>
        <dbReference type="ARBA" id="ARBA00022692"/>
    </source>
</evidence>
<name>A0A975GTK5_9BACT</name>
<keyword evidence="7" id="KW-0573">Peptidoglycan synthesis</keyword>
<feature type="transmembrane region" description="Helical" evidence="13">
    <location>
        <begin position="92"/>
        <end position="109"/>
    </location>
</feature>
<dbReference type="GO" id="GO:0051301">
    <property type="term" value="P:cell division"/>
    <property type="evidence" value="ECO:0007669"/>
    <property type="project" value="InterPro"/>
</dbReference>
<feature type="transmembrane region" description="Helical" evidence="13">
    <location>
        <begin position="67"/>
        <end position="86"/>
    </location>
</feature>
<dbReference type="EMBL" id="CP061800">
    <property type="protein sequence ID" value="QTA93210.1"/>
    <property type="molecule type" value="Genomic_DNA"/>
</dbReference>
<keyword evidence="5 13" id="KW-0812">Transmembrane</keyword>
<evidence type="ECO:0000256" key="2">
    <source>
        <dbReference type="ARBA" id="ARBA00022475"/>
    </source>
</evidence>